<gene>
    <name evidence="6" type="ORF">QNN03_12075</name>
</gene>
<feature type="region of interest" description="Disordered" evidence="3">
    <location>
        <begin position="640"/>
        <end position="665"/>
    </location>
</feature>
<name>A0ABT7J062_9ACTN</name>
<dbReference type="PRINTS" id="PR00313">
    <property type="entry name" value="CABNDNGRPT"/>
</dbReference>
<feature type="region of interest" description="Disordered" evidence="3">
    <location>
        <begin position="593"/>
        <end position="623"/>
    </location>
</feature>
<organism evidence="6 7">
    <name type="scientific">Streptomyces fuscus</name>
    <dbReference type="NCBI Taxonomy" id="3048495"/>
    <lineage>
        <taxon>Bacteria</taxon>
        <taxon>Bacillati</taxon>
        <taxon>Actinomycetota</taxon>
        <taxon>Actinomycetes</taxon>
        <taxon>Kitasatosporales</taxon>
        <taxon>Streptomycetaceae</taxon>
        <taxon>Streptomyces</taxon>
    </lineage>
</organism>
<dbReference type="InterPro" id="IPR018511">
    <property type="entry name" value="Hemolysin-typ_Ca-bd_CS"/>
</dbReference>
<dbReference type="SUPFAM" id="SSF101898">
    <property type="entry name" value="NHL repeat"/>
    <property type="match status" value="1"/>
</dbReference>
<dbReference type="InterPro" id="IPR011049">
    <property type="entry name" value="Serralysin-like_metalloprot_C"/>
</dbReference>
<feature type="signal peptide" evidence="4">
    <location>
        <begin position="1"/>
        <end position="39"/>
    </location>
</feature>
<accession>A0ABT7J062</accession>
<dbReference type="PANTHER" id="PTHR38340:SF1">
    <property type="entry name" value="S-LAYER PROTEIN"/>
    <property type="match status" value="1"/>
</dbReference>
<dbReference type="NCBIfam" id="TIGR01451">
    <property type="entry name" value="B_ant_repeat"/>
    <property type="match status" value="1"/>
</dbReference>
<dbReference type="Proteomes" id="UP001241926">
    <property type="component" value="Unassembled WGS sequence"/>
</dbReference>
<dbReference type="InterPro" id="IPR013783">
    <property type="entry name" value="Ig-like_fold"/>
</dbReference>
<dbReference type="EMBL" id="JASJUS010000009">
    <property type="protein sequence ID" value="MDL2077177.1"/>
    <property type="molecule type" value="Genomic_DNA"/>
</dbReference>
<dbReference type="Gene3D" id="2.60.40.10">
    <property type="entry name" value="Immunoglobulins"/>
    <property type="match status" value="1"/>
</dbReference>
<dbReference type="Pfam" id="PF17164">
    <property type="entry name" value="DUF5122"/>
    <property type="match status" value="6"/>
</dbReference>
<keyword evidence="7" id="KW-1185">Reference proteome</keyword>
<dbReference type="InterPro" id="IPR013431">
    <property type="entry name" value="Delta_60_rpt"/>
</dbReference>
<comment type="caution">
    <text evidence="6">The sequence shown here is derived from an EMBL/GenBank/DDBJ whole genome shotgun (WGS) entry which is preliminary data.</text>
</comment>
<dbReference type="Pfam" id="PF01345">
    <property type="entry name" value="DUF11"/>
    <property type="match status" value="1"/>
</dbReference>
<evidence type="ECO:0000313" key="6">
    <source>
        <dbReference type="EMBL" id="MDL2077177.1"/>
    </source>
</evidence>
<dbReference type="Gene3D" id="2.80.10.50">
    <property type="match status" value="3"/>
</dbReference>
<dbReference type="InterPro" id="IPR050557">
    <property type="entry name" value="RTX_toxin/Mannuronan_C5-epim"/>
</dbReference>
<evidence type="ECO:0000256" key="1">
    <source>
        <dbReference type="ARBA" id="ARBA00004613"/>
    </source>
</evidence>
<evidence type="ECO:0000313" key="7">
    <source>
        <dbReference type="Proteomes" id="UP001241926"/>
    </source>
</evidence>
<dbReference type="Gene3D" id="2.150.10.10">
    <property type="entry name" value="Serralysin-like metalloprotease, C-terminal"/>
    <property type="match status" value="1"/>
</dbReference>
<dbReference type="PROSITE" id="PS00330">
    <property type="entry name" value="HEMOLYSIN_CALCIUM"/>
    <property type="match status" value="1"/>
</dbReference>
<sequence>MRTPLARRAWHRRLRPARAGAVAAGVLALVLALPGTATAAPGDLDPAFSGDGKTVTAFADDDQAHDVAVQSDGKIVTVGSSADYSLLESRWALTRHNPDGSPDTGFGDGGRVTTPINNRQPDLQWGEAHAVALQSDGKIVVAGHAWRGWEDCCWFTVARYNADGSLDTGFGDEGRVLADIAGPTEARDVAIDSAGRIVAAGYTGGEVALLRLQPDGTPDSAFGGDGIVTADPSPEPGEAGGGAYAMALQPDGRIVVGGDVGTTRFDFSLMRFLTDGTLDTSFDGDGMVRTDFGDYETVHGLAVQSDGKIVAAGGDTMARYLANGALDTGFDGDGKVTVTGGVAWDLALQTSDGRIVLAGNNPGNDLAVLRYNADGSKDTGFGTSGIALADFGGSESARTLAVQGDGKIVAAGGGGPGTGFALARFLGGGSAPQPATADLSVTKSGPATVSIGDRATYTLTVTNHSATTTATGVSLADTLTGPARTVLSATASQGTCTTAVTCALGTLAPGAQATVTVVAEPRATGTLTQRATVTATQPDPATANNTATVTTTVNNARGCTRIGTSGNDTITGTSGADVICALSGDDTVNSGSGNDTVHGGHGNDRIDGGVGNDSLNGGPGNDTLLGNSGADGLNTVDGVNGNDTANGGANSDSCTTDPGDARISC</sequence>
<keyword evidence="2" id="KW-0964">Secreted</keyword>
<keyword evidence="4" id="KW-0732">Signal</keyword>
<protein>
    <submittedName>
        <fullName evidence="6">Calcium-binding protein</fullName>
    </submittedName>
</protein>
<comment type="subcellular location">
    <subcellularLocation>
        <location evidence="1">Secreted</location>
    </subcellularLocation>
</comment>
<dbReference type="PANTHER" id="PTHR38340">
    <property type="entry name" value="S-LAYER PROTEIN"/>
    <property type="match status" value="1"/>
</dbReference>
<feature type="chain" id="PRO_5046863227" evidence="4">
    <location>
        <begin position="40"/>
        <end position="665"/>
    </location>
</feature>
<feature type="compositionally biased region" description="Polar residues" evidence="3">
    <location>
        <begin position="641"/>
        <end position="656"/>
    </location>
</feature>
<dbReference type="InterPro" id="IPR001343">
    <property type="entry name" value="Hemolysn_Ca-bd"/>
</dbReference>
<evidence type="ECO:0000256" key="3">
    <source>
        <dbReference type="SAM" id="MobiDB-lite"/>
    </source>
</evidence>
<evidence type="ECO:0000256" key="2">
    <source>
        <dbReference type="ARBA" id="ARBA00022525"/>
    </source>
</evidence>
<dbReference type="SUPFAM" id="SSF51120">
    <property type="entry name" value="beta-Roll"/>
    <property type="match status" value="1"/>
</dbReference>
<evidence type="ECO:0000259" key="5">
    <source>
        <dbReference type="Pfam" id="PF01345"/>
    </source>
</evidence>
<dbReference type="Pfam" id="PF00353">
    <property type="entry name" value="HemolysinCabind"/>
    <property type="match status" value="2"/>
</dbReference>
<dbReference type="RefSeq" id="WP_285432330.1">
    <property type="nucleotide sequence ID" value="NZ_JASJUS010000009.1"/>
</dbReference>
<feature type="domain" description="DUF11" evidence="5">
    <location>
        <begin position="438"/>
        <end position="550"/>
    </location>
</feature>
<dbReference type="InterPro" id="IPR047589">
    <property type="entry name" value="DUF11_rpt"/>
</dbReference>
<evidence type="ECO:0000256" key="4">
    <source>
        <dbReference type="SAM" id="SignalP"/>
    </source>
</evidence>
<dbReference type="NCBIfam" id="TIGR02608">
    <property type="entry name" value="delta_60_rpt"/>
    <property type="match status" value="7"/>
</dbReference>
<proteinExistence type="predicted"/>
<reference evidence="6 7" key="1">
    <citation type="submission" date="2023-05" db="EMBL/GenBank/DDBJ databases">
        <title>Streptomyces fuscus sp. nov., a brown-black pigment producing actinomyces isolated from dry sand of Sea duck farm.</title>
        <authorList>
            <person name="Xie J."/>
            <person name="Shen N."/>
        </authorList>
    </citation>
    <scope>NUCLEOTIDE SEQUENCE [LARGE SCALE GENOMIC DNA]</scope>
    <source>
        <strain evidence="6 7">GXMU-J15</strain>
    </source>
</reference>
<dbReference type="InterPro" id="IPR001434">
    <property type="entry name" value="OmcB-like_DUF11"/>
</dbReference>